<organism evidence="1 2">
    <name type="scientific">Helianthus annuus</name>
    <name type="common">Common sunflower</name>
    <dbReference type="NCBI Taxonomy" id="4232"/>
    <lineage>
        <taxon>Eukaryota</taxon>
        <taxon>Viridiplantae</taxon>
        <taxon>Streptophyta</taxon>
        <taxon>Embryophyta</taxon>
        <taxon>Tracheophyta</taxon>
        <taxon>Spermatophyta</taxon>
        <taxon>Magnoliopsida</taxon>
        <taxon>eudicotyledons</taxon>
        <taxon>Gunneridae</taxon>
        <taxon>Pentapetalae</taxon>
        <taxon>asterids</taxon>
        <taxon>campanulids</taxon>
        <taxon>Asterales</taxon>
        <taxon>Asteraceae</taxon>
        <taxon>Asteroideae</taxon>
        <taxon>Heliantheae alliance</taxon>
        <taxon>Heliantheae</taxon>
        <taxon>Helianthus</taxon>
    </lineage>
</organism>
<reference evidence="1" key="2">
    <citation type="submission" date="2020-06" db="EMBL/GenBank/DDBJ databases">
        <title>Helianthus annuus Genome sequencing and assembly Release 2.</title>
        <authorList>
            <person name="Gouzy J."/>
            <person name="Langlade N."/>
            <person name="Munos S."/>
        </authorList>
    </citation>
    <scope>NUCLEOTIDE SEQUENCE</scope>
    <source>
        <tissue evidence="1">Leaves</tissue>
    </source>
</reference>
<dbReference type="EMBL" id="MNCJ02000320">
    <property type="protein sequence ID" value="KAF5804985.1"/>
    <property type="molecule type" value="Genomic_DNA"/>
</dbReference>
<dbReference type="Proteomes" id="UP000215914">
    <property type="component" value="Unassembled WGS sequence"/>
</dbReference>
<sequence length="75" mass="8451">MGYTSSSLSFYVSSFQSIPVSYLSQIFDIKGPLSFCSIYATRKIERNDYNHPRWLVEHRYGVGPVGPVTGLNDSI</sequence>
<comment type="caution">
    <text evidence="1">The sequence shown here is derived from an EMBL/GenBank/DDBJ whole genome shotgun (WGS) entry which is preliminary data.</text>
</comment>
<accession>A0A9K3IZJ9</accession>
<reference evidence="1" key="1">
    <citation type="journal article" date="2017" name="Nature">
        <title>The sunflower genome provides insights into oil metabolism, flowering and Asterid evolution.</title>
        <authorList>
            <person name="Badouin H."/>
            <person name="Gouzy J."/>
            <person name="Grassa C.J."/>
            <person name="Murat F."/>
            <person name="Staton S.E."/>
            <person name="Cottret L."/>
            <person name="Lelandais-Briere C."/>
            <person name="Owens G.L."/>
            <person name="Carrere S."/>
            <person name="Mayjonade B."/>
            <person name="Legrand L."/>
            <person name="Gill N."/>
            <person name="Kane N.C."/>
            <person name="Bowers J.E."/>
            <person name="Hubner S."/>
            <person name="Bellec A."/>
            <person name="Berard A."/>
            <person name="Berges H."/>
            <person name="Blanchet N."/>
            <person name="Boniface M.C."/>
            <person name="Brunel D."/>
            <person name="Catrice O."/>
            <person name="Chaidir N."/>
            <person name="Claudel C."/>
            <person name="Donnadieu C."/>
            <person name="Faraut T."/>
            <person name="Fievet G."/>
            <person name="Helmstetter N."/>
            <person name="King M."/>
            <person name="Knapp S.J."/>
            <person name="Lai Z."/>
            <person name="Le Paslier M.C."/>
            <person name="Lippi Y."/>
            <person name="Lorenzon L."/>
            <person name="Mandel J.R."/>
            <person name="Marage G."/>
            <person name="Marchand G."/>
            <person name="Marquand E."/>
            <person name="Bret-Mestries E."/>
            <person name="Morien E."/>
            <person name="Nambeesan S."/>
            <person name="Nguyen T."/>
            <person name="Pegot-Espagnet P."/>
            <person name="Pouilly N."/>
            <person name="Raftis F."/>
            <person name="Sallet E."/>
            <person name="Schiex T."/>
            <person name="Thomas J."/>
            <person name="Vandecasteele C."/>
            <person name="Vares D."/>
            <person name="Vear F."/>
            <person name="Vautrin S."/>
            <person name="Crespi M."/>
            <person name="Mangin B."/>
            <person name="Burke J.M."/>
            <person name="Salse J."/>
            <person name="Munos S."/>
            <person name="Vincourt P."/>
            <person name="Rieseberg L.H."/>
            <person name="Langlade N.B."/>
        </authorList>
    </citation>
    <scope>NUCLEOTIDE SEQUENCE</scope>
    <source>
        <tissue evidence="1">Leaves</tissue>
    </source>
</reference>
<evidence type="ECO:0000313" key="2">
    <source>
        <dbReference type="Proteomes" id="UP000215914"/>
    </source>
</evidence>
<dbReference type="AlphaFoldDB" id="A0A9K3IZJ9"/>
<evidence type="ECO:0000313" key="1">
    <source>
        <dbReference type="EMBL" id="KAF5804985.1"/>
    </source>
</evidence>
<protein>
    <submittedName>
        <fullName evidence="1">Uncharacterized protein</fullName>
    </submittedName>
</protein>
<name>A0A9K3IZJ9_HELAN</name>
<gene>
    <name evidence="1" type="ORF">HanXRQr2_Chr05g0203591</name>
</gene>
<dbReference type="Gramene" id="mRNA:HanXRQr2_Chr05g0203591">
    <property type="protein sequence ID" value="mRNA:HanXRQr2_Chr05g0203591"/>
    <property type="gene ID" value="HanXRQr2_Chr05g0203591"/>
</dbReference>
<proteinExistence type="predicted"/>
<keyword evidence="2" id="KW-1185">Reference proteome</keyword>